<feature type="compositionally biased region" description="Low complexity" evidence="1">
    <location>
        <begin position="287"/>
        <end position="304"/>
    </location>
</feature>
<evidence type="ECO:0000256" key="2">
    <source>
        <dbReference type="SAM" id="Phobius"/>
    </source>
</evidence>
<proteinExistence type="predicted"/>
<evidence type="ECO:0000313" key="4">
    <source>
        <dbReference type="Proteomes" id="UP000772434"/>
    </source>
</evidence>
<evidence type="ECO:0000313" key="3">
    <source>
        <dbReference type="EMBL" id="KAF9059247.1"/>
    </source>
</evidence>
<keyword evidence="4" id="KW-1185">Reference proteome</keyword>
<comment type="caution">
    <text evidence="3">The sequence shown here is derived from an EMBL/GenBank/DDBJ whole genome shotgun (WGS) entry which is preliminary data.</text>
</comment>
<keyword evidence="2" id="KW-0812">Transmembrane</keyword>
<organism evidence="3 4">
    <name type="scientific">Rhodocollybia butyracea</name>
    <dbReference type="NCBI Taxonomy" id="206335"/>
    <lineage>
        <taxon>Eukaryota</taxon>
        <taxon>Fungi</taxon>
        <taxon>Dikarya</taxon>
        <taxon>Basidiomycota</taxon>
        <taxon>Agaricomycotina</taxon>
        <taxon>Agaricomycetes</taxon>
        <taxon>Agaricomycetidae</taxon>
        <taxon>Agaricales</taxon>
        <taxon>Marasmiineae</taxon>
        <taxon>Omphalotaceae</taxon>
        <taxon>Rhodocollybia</taxon>
    </lineage>
</organism>
<keyword evidence="2" id="KW-1133">Transmembrane helix</keyword>
<feature type="transmembrane region" description="Helical" evidence="2">
    <location>
        <begin position="321"/>
        <end position="344"/>
    </location>
</feature>
<feature type="region of interest" description="Disordered" evidence="1">
    <location>
        <begin position="287"/>
        <end position="314"/>
    </location>
</feature>
<dbReference type="AlphaFoldDB" id="A0A9P5PAI5"/>
<keyword evidence="2" id="KW-0472">Membrane</keyword>
<evidence type="ECO:0000256" key="1">
    <source>
        <dbReference type="SAM" id="MobiDB-lite"/>
    </source>
</evidence>
<name>A0A9P5PAI5_9AGAR</name>
<reference evidence="3" key="1">
    <citation type="submission" date="2020-11" db="EMBL/GenBank/DDBJ databases">
        <authorList>
            <consortium name="DOE Joint Genome Institute"/>
            <person name="Ahrendt S."/>
            <person name="Riley R."/>
            <person name="Andreopoulos W."/>
            <person name="Labutti K."/>
            <person name="Pangilinan J."/>
            <person name="Ruiz-Duenas F.J."/>
            <person name="Barrasa J.M."/>
            <person name="Sanchez-Garcia M."/>
            <person name="Camarero S."/>
            <person name="Miyauchi S."/>
            <person name="Serrano A."/>
            <person name="Linde D."/>
            <person name="Babiker R."/>
            <person name="Drula E."/>
            <person name="Ayuso-Fernandez I."/>
            <person name="Pacheco R."/>
            <person name="Padilla G."/>
            <person name="Ferreira P."/>
            <person name="Barriuso J."/>
            <person name="Kellner H."/>
            <person name="Castanera R."/>
            <person name="Alfaro M."/>
            <person name="Ramirez L."/>
            <person name="Pisabarro A.G."/>
            <person name="Kuo A."/>
            <person name="Tritt A."/>
            <person name="Lipzen A."/>
            <person name="He G."/>
            <person name="Yan M."/>
            <person name="Ng V."/>
            <person name="Cullen D."/>
            <person name="Martin F."/>
            <person name="Rosso M.-N."/>
            <person name="Henrissat B."/>
            <person name="Hibbett D."/>
            <person name="Martinez A.T."/>
            <person name="Grigoriev I.V."/>
        </authorList>
    </citation>
    <scope>NUCLEOTIDE SEQUENCE</scope>
    <source>
        <strain evidence="3">AH 40177</strain>
    </source>
</reference>
<sequence length="526" mass="56764">MGQAPAIIVDSSAFNISGSWSTWGPPLTSYYKNSSIFLADPITGKLTGNIGNFSIEIEAENVQMSFVGFSDGNTSCVPDTFVFSSLSSTPLDLFEVPQAAVEDNIIMIPPPANLPALYQINCSVGPYFNYALITPAANLSLNNLLLFVNYTDITIVSEGQWQDLSTGSPGLSSGMSGTVVKFPFTVHIGWNITLLGLFNPSISGNITLGVSLDEEPKFQLEFIGGMQDQPPFYYFEYFTLVQESDSGNHTIAIEVLEASLFQTFAFRGSTYVPGFATLDDMPDLSVLTSSNSPTVPTPSSTSTGSLGGPGPSSQQGLHGGAIAGVVVGAIAAICLIELILWAAWQQVKRRRSPASAQSWGESMLASDEHLPPGPENVTPFEKRIISDAPADMNDMTAANAHGITPFTKSYITLPALETVGDTDTAHNQEYPVHRSTVMILPHGEDTVNVPSFSVEPPSNVSNGDNRDQITPQEPDRTELLLERLNNFDECHPTTPCIWIGSIHVLGRESQTGHWRILMVYFGQARL</sequence>
<gene>
    <name evidence="3" type="ORF">BDP27DRAFT_1371673</name>
</gene>
<dbReference type="Proteomes" id="UP000772434">
    <property type="component" value="Unassembled WGS sequence"/>
</dbReference>
<protein>
    <submittedName>
        <fullName evidence="3">Uncharacterized protein</fullName>
    </submittedName>
</protein>
<dbReference type="EMBL" id="JADNRY010000314">
    <property type="protein sequence ID" value="KAF9059247.1"/>
    <property type="molecule type" value="Genomic_DNA"/>
</dbReference>
<accession>A0A9P5PAI5</accession>